<comment type="caution">
    <text evidence="2">The sequence shown here is derived from an EMBL/GenBank/DDBJ whole genome shotgun (WGS) entry which is preliminary data.</text>
</comment>
<dbReference type="Proteomes" id="UP001211894">
    <property type="component" value="Unassembled WGS sequence"/>
</dbReference>
<keyword evidence="1" id="KW-1133">Transmembrane helix</keyword>
<dbReference type="PRINTS" id="PR02026">
    <property type="entry name" value="YTRCYTRDABC"/>
</dbReference>
<keyword evidence="3" id="KW-1185">Reference proteome</keyword>
<feature type="transmembrane region" description="Helical" evidence="1">
    <location>
        <begin position="107"/>
        <end position="131"/>
    </location>
</feature>
<evidence type="ECO:0000313" key="2">
    <source>
        <dbReference type="EMBL" id="MDA7027304.1"/>
    </source>
</evidence>
<protein>
    <submittedName>
        <fullName evidence="2">ABC transporter permease</fullName>
    </submittedName>
</protein>
<reference evidence="2 3" key="1">
    <citation type="submission" date="2023-01" db="EMBL/GenBank/DDBJ databases">
        <title>Bacillus changyiensis sp. nov., isolated from a coastal deposit.</title>
        <authorList>
            <person name="Xiao G."/>
            <person name="Lai Q."/>
            <person name="Hu Z."/>
            <person name="Shao Z."/>
        </authorList>
    </citation>
    <scope>NUCLEOTIDE SEQUENCE [LARGE SCALE GENOMIC DNA]</scope>
    <source>
        <strain evidence="2 3">CLL-7-23</strain>
    </source>
</reference>
<feature type="transmembrane region" description="Helical" evidence="1">
    <location>
        <begin position="275"/>
        <end position="292"/>
    </location>
</feature>
<feature type="transmembrane region" description="Helical" evidence="1">
    <location>
        <begin position="143"/>
        <end position="162"/>
    </location>
</feature>
<evidence type="ECO:0000256" key="1">
    <source>
        <dbReference type="SAM" id="Phobius"/>
    </source>
</evidence>
<organism evidence="2 3">
    <name type="scientific">Bacillus changyiensis</name>
    <dbReference type="NCBI Taxonomy" id="3004103"/>
    <lineage>
        <taxon>Bacteria</taxon>
        <taxon>Bacillati</taxon>
        <taxon>Bacillota</taxon>
        <taxon>Bacilli</taxon>
        <taxon>Bacillales</taxon>
        <taxon>Bacillaceae</taxon>
        <taxon>Bacillus</taxon>
    </lineage>
</organism>
<dbReference type="InterPro" id="IPR023264">
    <property type="entry name" value="ABC_transptr_acetoin_YtrC/YtrD"/>
</dbReference>
<proteinExistence type="predicted"/>
<dbReference type="PANTHER" id="PTHR39177">
    <property type="entry name" value="ABC TRANSPORTER PERMEASE YTRC-RELATED"/>
    <property type="match status" value="1"/>
</dbReference>
<feature type="transmembrane region" description="Helical" evidence="1">
    <location>
        <begin position="235"/>
        <end position="254"/>
    </location>
</feature>
<keyword evidence="1" id="KW-0812">Transmembrane</keyword>
<sequence>MIDRGLLYKEWKQDQSLFITIFCLLFLITPASIIDQYNDYQNILHNFSDRAHFVIDYTPTGSVSFTWRIGIAIILAVYQLGVERSRGWLDFTLSLPYTRGQVFNTKFFLGVIVLIASQLLSYLLSELLFIILKPESVLFFQHYMMGSLVVSFMAYALVMAAGAMTGHIFAQLLTAFSVTIMPFLLIVLPFLNLRIIFERDTFWHQFPLLDNTLLQFCIPIVYINTGAWLSESMYILLIPAIMSILFYLIGYFCFIKHSIERTGSFFLWKQLDRPVQILVIIFGILGFGFIGYDADDSLIGYGVGMIIGAVVGFLLSYFLIYKKTKY</sequence>
<evidence type="ECO:0000313" key="3">
    <source>
        <dbReference type="Proteomes" id="UP001211894"/>
    </source>
</evidence>
<accession>A0ABT4X4T5</accession>
<dbReference type="EMBL" id="JAQKAB010000007">
    <property type="protein sequence ID" value="MDA7027304.1"/>
    <property type="molecule type" value="Genomic_DNA"/>
</dbReference>
<feature type="transmembrane region" description="Helical" evidence="1">
    <location>
        <begin position="168"/>
        <end position="191"/>
    </location>
</feature>
<dbReference type="RefSeq" id="WP_271341144.1">
    <property type="nucleotide sequence ID" value="NZ_JAQKAB010000007.1"/>
</dbReference>
<gene>
    <name evidence="2" type="ORF">PJ311_11860</name>
</gene>
<name>A0ABT4X4T5_9BACI</name>
<feature type="transmembrane region" description="Helical" evidence="1">
    <location>
        <begin position="16"/>
        <end position="34"/>
    </location>
</feature>
<feature type="transmembrane region" description="Helical" evidence="1">
    <location>
        <begin position="298"/>
        <end position="320"/>
    </location>
</feature>
<dbReference type="InterPro" id="IPR053046">
    <property type="entry name" value="ABC-5_transporter"/>
</dbReference>
<feature type="transmembrane region" description="Helical" evidence="1">
    <location>
        <begin position="54"/>
        <end position="78"/>
    </location>
</feature>
<keyword evidence="1" id="KW-0472">Membrane</keyword>
<dbReference type="PANTHER" id="PTHR39177:SF1">
    <property type="entry name" value="ABC TRANSPORTER PERMEASE YTRC-RELATED"/>
    <property type="match status" value="1"/>
</dbReference>